<protein>
    <submittedName>
        <fullName evidence="1">Uncharacterized protein</fullName>
    </submittedName>
</protein>
<evidence type="ECO:0000313" key="2">
    <source>
        <dbReference type="Proteomes" id="UP000266861"/>
    </source>
</evidence>
<dbReference type="EMBL" id="PQFF01000271">
    <property type="protein sequence ID" value="RHZ68101.1"/>
    <property type="molecule type" value="Genomic_DNA"/>
</dbReference>
<dbReference type="Proteomes" id="UP000266861">
    <property type="component" value="Unassembled WGS sequence"/>
</dbReference>
<keyword evidence="2" id="KW-1185">Reference proteome</keyword>
<reference evidence="1 2" key="1">
    <citation type="submission" date="2018-08" db="EMBL/GenBank/DDBJ databases">
        <title>Genome and evolution of the arbuscular mycorrhizal fungus Diversispora epigaea (formerly Glomus versiforme) and its bacterial endosymbionts.</title>
        <authorList>
            <person name="Sun X."/>
            <person name="Fei Z."/>
            <person name="Harrison M."/>
        </authorList>
    </citation>
    <scope>NUCLEOTIDE SEQUENCE [LARGE SCALE GENOMIC DNA]</scope>
    <source>
        <strain evidence="1 2">IT104</strain>
    </source>
</reference>
<accession>A0A397HXV0</accession>
<sequence length="81" mass="9432">MTETIASTIVLTRATRKTKVGAKTRTNTTKRTIKTTELTNNWCFSSRRRTIDQRGIWIQNLDNEVGPITRKIKFYSIRLTE</sequence>
<gene>
    <name evidence="1" type="ORF">Glove_297g34</name>
</gene>
<name>A0A397HXV0_9GLOM</name>
<dbReference type="AlphaFoldDB" id="A0A397HXV0"/>
<proteinExistence type="predicted"/>
<evidence type="ECO:0000313" key="1">
    <source>
        <dbReference type="EMBL" id="RHZ68101.1"/>
    </source>
</evidence>
<organism evidence="1 2">
    <name type="scientific">Diversispora epigaea</name>
    <dbReference type="NCBI Taxonomy" id="1348612"/>
    <lineage>
        <taxon>Eukaryota</taxon>
        <taxon>Fungi</taxon>
        <taxon>Fungi incertae sedis</taxon>
        <taxon>Mucoromycota</taxon>
        <taxon>Glomeromycotina</taxon>
        <taxon>Glomeromycetes</taxon>
        <taxon>Diversisporales</taxon>
        <taxon>Diversisporaceae</taxon>
        <taxon>Diversispora</taxon>
    </lineage>
</organism>
<comment type="caution">
    <text evidence="1">The sequence shown here is derived from an EMBL/GenBank/DDBJ whole genome shotgun (WGS) entry which is preliminary data.</text>
</comment>